<dbReference type="EMBL" id="JABEYC010001515">
    <property type="protein sequence ID" value="KAF4964409.1"/>
    <property type="molecule type" value="Genomic_DNA"/>
</dbReference>
<evidence type="ECO:0000313" key="2">
    <source>
        <dbReference type="Proteomes" id="UP000635477"/>
    </source>
</evidence>
<dbReference type="AlphaFoldDB" id="A0A8H4TUZ8"/>
<dbReference type="OrthoDB" id="2152029at2759"/>
<comment type="caution">
    <text evidence="1">The sequence shown here is derived from an EMBL/GenBank/DDBJ whole genome shotgun (WGS) entry which is preliminary data.</text>
</comment>
<dbReference type="Proteomes" id="UP000635477">
    <property type="component" value="Unassembled WGS sequence"/>
</dbReference>
<name>A0A8H4TUZ8_9HYPO</name>
<reference evidence="1" key="1">
    <citation type="journal article" date="2020" name="BMC Genomics">
        <title>Correction to: Identification and distribution of gene clusters required for synthesis of sphingolipid metabolism inhibitors in diverse species of the filamentous fungus Fusarium.</title>
        <authorList>
            <person name="Kim H.S."/>
            <person name="Lohmar J.M."/>
            <person name="Busman M."/>
            <person name="Brown D.W."/>
            <person name="Naumann T.A."/>
            <person name="Divon H.H."/>
            <person name="Lysoe E."/>
            <person name="Uhlig S."/>
            <person name="Proctor R.H."/>
        </authorList>
    </citation>
    <scope>NUCLEOTIDE SEQUENCE</scope>
    <source>
        <strain evidence="1">NRRL 22465</strain>
    </source>
</reference>
<feature type="non-terminal residue" evidence="1">
    <location>
        <position position="80"/>
    </location>
</feature>
<proteinExistence type="predicted"/>
<gene>
    <name evidence="1" type="ORF">FZEAL_10872</name>
</gene>
<accession>A0A8H4TUZ8</accession>
<organism evidence="1 2">
    <name type="scientific">Fusarium zealandicum</name>
    <dbReference type="NCBI Taxonomy" id="1053134"/>
    <lineage>
        <taxon>Eukaryota</taxon>
        <taxon>Fungi</taxon>
        <taxon>Dikarya</taxon>
        <taxon>Ascomycota</taxon>
        <taxon>Pezizomycotina</taxon>
        <taxon>Sordariomycetes</taxon>
        <taxon>Hypocreomycetidae</taxon>
        <taxon>Hypocreales</taxon>
        <taxon>Nectriaceae</taxon>
        <taxon>Fusarium</taxon>
        <taxon>Fusarium staphyleae species complex</taxon>
    </lineage>
</organism>
<sequence>MVSIKGRLIPWVAWWRFKGTWQSAEGIRNKIAEQRQTLNPAPPTHLYKKLNIEETQRSGYTVYTVTDKSDAPTRARVLYL</sequence>
<keyword evidence="2" id="KW-1185">Reference proteome</keyword>
<evidence type="ECO:0000313" key="1">
    <source>
        <dbReference type="EMBL" id="KAF4964409.1"/>
    </source>
</evidence>
<protein>
    <submittedName>
        <fullName evidence="1">Uncharacterized protein</fullName>
    </submittedName>
</protein>
<reference evidence="1" key="2">
    <citation type="submission" date="2020-05" db="EMBL/GenBank/DDBJ databases">
        <authorList>
            <person name="Kim H.-S."/>
            <person name="Proctor R.H."/>
            <person name="Brown D.W."/>
        </authorList>
    </citation>
    <scope>NUCLEOTIDE SEQUENCE</scope>
    <source>
        <strain evidence="1">NRRL 22465</strain>
    </source>
</reference>